<dbReference type="InterPro" id="IPR027417">
    <property type="entry name" value="P-loop_NTPase"/>
</dbReference>
<keyword evidence="2" id="KW-1185">Reference proteome</keyword>
<dbReference type="Gene3D" id="3.40.50.300">
    <property type="entry name" value="P-loop containing nucleotide triphosphate hydrolases"/>
    <property type="match status" value="1"/>
</dbReference>
<gene>
    <name evidence="1" type="ORF">SAMN05444008_101195</name>
</gene>
<reference evidence="1 2" key="1">
    <citation type="submission" date="2016-11" db="EMBL/GenBank/DDBJ databases">
        <authorList>
            <person name="Jaros S."/>
            <person name="Januszkiewicz K."/>
            <person name="Wedrychowicz H."/>
        </authorList>
    </citation>
    <scope>NUCLEOTIDE SEQUENCE [LARGE SCALE GENOMIC DNA]</scope>
    <source>
        <strain evidence="1 2">DSM 26897</strain>
    </source>
</reference>
<evidence type="ECO:0008006" key="3">
    <source>
        <dbReference type="Google" id="ProtNLM"/>
    </source>
</evidence>
<dbReference type="PANTHER" id="PTHR39206">
    <property type="entry name" value="SLL8004 PROTEIN"/>
    <property type="match status" value="1"/>
</dbReference>
<protein>
    <recommendedName>
        <fullName evidence="3">Zeta toxin</fullName>
    </recommendedName>
</protein>
<evidence type="ECO:0000313" key="1">
    <source>
        <dbReference type="EMBL" id="SHE34221.1"/>
    </source>
</evidence>
<name>A0A1M4SPV5_9BACT</name>
<sequence>MLPDYMKDTFPFDGYILYNQMKQDLRQSLGEKESTQKAAAYVSAYFDELFTNTIRHRRHFAFEGYFTQKEHWQPILNFKNNGYYVHMVYLGLDRVETSLDRVARRVRTGGHFVDDFSIKANYYGNLDMLNLNAPLLHRLDLYDTTTKLKHLAVLQSGRVMAALPMEDQPRWLHKELPRIVTAINKSQAQEVNAAIEIGIKQRM</sequence>
<organism evidence="1 2">
    <name type="scientific">Cnuella takakiae</name>
    <dbReference type="NCBI Taxonomy" id="1302690"/>
    <lineage>
        <taxon>Bacteria</taxon>
        <taxon>Pseudomonadati</taxon>
        <taxon>Bacteroidota</taxon>
        <taxon>Chitinophagia</taxon>
        <taxon>Chitinophagales</taxon>
        <taxon>Chitinophagaceae</taxon>
        <taxon>Cnuella</taxon>
    </lineage>
</organism>
<evidence type="ECO:0000313" key="2">
    <source>
        <dbReference type="Proteomes" id="UP000184368"/>
    </source>
</evidence>
<dbReference type="Proteomes" id="UP000184368">
    <property type="component" value="Unassembled WGS sequence"/>
</dbReference>
<dbReference type="AlphaFoldDB" id="A0A1M4SPV5"/>
<proteinExistence type="predicted"/>
<dbReference type="EMBL" id="FQUO01000001">
    <property type="protein sequence ID" value="SHE34221.1"/>
    <property type="molecule type" value="Genomic_DNA"/>
</dbReference>
<dbReference type="STRING" id="1302690.BUE76_23855"/>
<dbReference type="PANTHER" id="PTHR39206:SF1">
    <property type="entry name" value="SLL8004 PROTEIN"/>
    <property type="match status" value="1"/>
</dbReference>
<accession>A0A1M4SPV5</accession>